<evidence type="ECO:0000313" key="1">
    <source>
        <dbReference type="EMBL" id="GCE31596.1"/>
    </source>
</evidence>
<evidence type="ECO:0000313" key="2">
    <source>
        <dbReference type="Proteomes" id="UP000287171"/>
    </source>
</evidence>
<sequence length="54" mass="5738">MASPSGIAGALSLPEVITLSESNYPDTRPPRCGGWQATAEGRSYVVLFMGRLLL</sequence>
<accession>A0A402BJU3</accession>
<gene>
    <name evidence="1" type="ORF">KDA_70800</name>
</gene>
<dbReference type="RefSeq" id="WP_161982665.1">
    <property type="nucleotide sequence ID" value="NZ_BIFT01000002.1"/>
</dbReference>
<proteinExistence type="predicted"/>
<keyword evidence="2" id="KW-1185">Reference proteome</keyword>
<dbReference type="EMBL" id="BIFT01000002">
    <property type="protein sequence ID" value="GCE31596.1"/>
    <property type="molecule type" value="Genomic_DNA"/>
</dbReference>
<organism evidence="1 2">
    <name type="scientific">Dictyobacter alpinus</name>
    <dbReference type="NCBI Taxonomy" id="2014873"/>
    <lineage>
        <taxon>Bacteria</taxon>
        <taxon>Bacillati</taxon>
        <taxon>Chloroflexota</taxon>
        <taxon>Ktedonobacteria</taxon>
        <taxon>Ktedonobacterales</taxon>
        <taxon>Dictyobacteraceae</taxon>
        <taxon>Dictyobacter</taxon>
    </lineage>
</organism>
<reference evidence="2" key="1">
    <citation type="submission" date="2018-12" db="EMBL/GenBank/DDBJ databases">
        <title>Tengunoibacter tsumagoiensis gen. nov., sp. nov., Dictyobacter kobayashii sp. nov., D. alpinus sp. nov., and D. joshuensis sp. nov. and description of Dictyobacteraceae fam. nov. within the order Ktedonobacterales isolated from Tengu-no-mugimeshi.</title>
        <authorList>
            <person name="Wang C.M."/>
            <person name="Zheng Y."/>
            <person name="Sakai Y."/>
            <person name="Toyoda A."/>
            <person name="Minakuchi Y."/>
            <person name="Abe K."/>
            <person name="Yokota A."/>
            <person name="Yabe S."/>
        </authorList>
    </citation>
    <scope>NUCLEOTIDE SEQUENCE [LARGE SCALE GENOMIC DNA]</scope>
    <source>
        <strain evidence="2">Uno16</strain>
    </source>
</reference>
<dbReference type="Proteomes" id="UP000287171">
    <property type="component" value="Unassembled WGS sequence"/>
</dbReference>
<protein>
    <submittedName>
        <fullName evidence="1">Uncharacterized protein</fullName>
    </submittedName>
</protein>
<dbReference type="AlphaFoldDB" id="A0A402BJU3"/>
<comment type="caution">
    <text evidence="1">The sequence shown here is derived from an EMBL/GenBank/DDBJ whole genome shotgun (WGS) entry which is preliminary data.</text>
</comment>
<name>A0A402BJU3_9CHLR</name>